<sequence length="209" mass="24425">MPLSLIPERTATSVIPAVYRNCCGPDLLDTAKYLRMFLLFRHGSETRMLTKAEYQYMVSLERFVHVQLLEQQARYNNTGSTSECIVLAMGLVRMRVLCVWKQHFILRKSQTRRLMEAMAKLDFESWLDIDALPALVWVCWVLLAQTEPFCDQDLILELLRSALRNIFGEDMEDWPLGWPSQFSDELEPLLWHSDYDNFIPFVADLLSLE</sequence>
<name>A0ACC2ZW85_9EURO</name>
<protein>
    <submittedName>
        <fullName evidence="1">Uncharacterized protein</fullName>
    </submittedName>
</protein>
<proteinExistence type="predicted"/>
<keyword evidence="2" id="KW-1185">Reference proteome</keyword>
<gene>
    <name evidence="1" type="ORF">H2198_008813</name>
</gene>
<accession>A0ACC2ZW85</accession>
<reference evidence="1" key="1">
    <citation type="submission" date="2022-10" db="EMBL/GenBank/DDBJ databases">
        <title>Culturing micro-colonial fungi from biological soil crusts in the Mojave desert and describing Neophaeococcomyces mojavensis, and introducing the new genera and species Taxawa tesnikishii.</title>
        <authorList>
            <person name="Kurbessoian T."/>
            <person name="Stajich J.E."/>
        </authorList>
    </citation>
    <scope>NUCLEOTIDE SEQUENCE</scope>
    <source>
        <strain evidence="1">JES_112</strain>
    </source>
</reference>
<dbReference type="Proteomes" id="UP001172386">
    <property type="component" value="Unassembled WGS sequence"/>
</dbReference>
<dbReference type="EMBL" id="JAPDRQ010000227">
    <property type="protein sequence ID" value="KAJ9651950.1"/>
    <property type="molecule type" value="Genomic_DNA"/>
</dbReference>
<organism evidence="1 2">
    <name type="scientific">Neophaeococcomyces mojaviensis</name>
    <dbReference type="NCBI Taxonomy" id="3383035"/>
    <lineage>
        <taxon>Eukaryota</taxon>
        <taxon>Fungi</taxon>
        <taxon>Dikarya</taxon>
        <taxon>Ascomycota</taxon>
        <taxon>Pezizomycotina</taxon>
        <taxon>Eurotiomycetes</taxon>
        <taxon>Chaetothyriomycetidae</taxon>
        <taxon>Chaetothyriales</taxon>
        <taxon>Chaetothyriales incertae sedis</taxon>
        <taxon>Neophaeococcomyces</taxon>
    </lineage>
</organism>
<evidence type="ECO:0000313" key="2">
    <source>
        <dbReference type="Proteomes" id="UP001172386"/>
    </source>
</evidence>
<evidence type="ECO:0000313" key="1">
    <source>
        <dbReference type="EMBL" id="KAJ9651950.1"/>
    </source>
</evidence>
<comment type="caution">
    <text evidence="1">The sequence shown here is derived from an EMBL/GenBank/DDBJ whole genome shotgun (WGS) entry which is preliminary data.</text>
</comment>